<dbReference type="FunFam" id="1.20.1250.20:FF:000013">
    <property type="entry name" value="MFS general substrate transporter"/>
    <property type="match status" value="1"/>
</dbReference>
<evidence type="ECO:0000256" key="2">
    <source>
        <dbReference type="ARBA" id="ARBA00022448"/>
    </source>
</evidence>
<dbReference type="GO" id="GO:0022857">
    <property type="term" value="F:transmembrane transporter activity"/>
    <property type="evidence" value="ECO:0007669"/>
    <property type="project" value="InterPro"/>
</dbReference>
<evidence type="ECO:0000313" key="9">
    <source>
        <dbReference type="Proteomes" id="UP000449547"/>
    </source>
</evidence>
<feature type="transmembrane region" description="Helical" evidence="6">
    <location>
        <begin position="237"/>
        <end position="257"/>
    </location>
</feature>
<feature type="transmembrane region" description="Helical" evidence="6">
    <location>
        <begin position="339"/>
        <end position="361"/>
    </location>
</feature>
<feature type="transmembrane region" description="Helical" evidence="6">
    <location>
        <begin position="307"/>
        <end position="327"/>
    </location>
</feature>
<keyword evidence="3 6" id="KW-0812">Transmembrane</keyword>
<dbReference type="Pfam" id="PF07690">
    <property type="entry name" value="MFS_1"/>
    <property type="match status" value="1"/>
</dbReference>
<feature type="transmembrane region" description="Helical" evidence="6">
    <location>
        <begin position="430"/>
        <end position="449"/>
    </location>
</feature>
<comment type="subcellular location">
    <subcellularLocation>
        <location evidence="1">Membrane</location>
        <topology evidence="1">Multi-pass membrane protein</topology>
    </subcellularLocation>
</comment>
<feature type="transmembrane region" description="Helical" evidence="6">
    <location>
        <begin position="168"/>
        <end position="192"/>
    </location>
</feature>
<gene>
    <name evidence="8" type="ORF">DIURU_001537</name>
</gene>
<dbReference type="RefSeq" id="XP_034013495.1">
    <property type="nucleotide sequence ID" value="XM_034154091.1"/>
</dbReference>
<feature type="transmembrane region" description="Helical" evidence="6">
    <location>
        <begin position="71"/>
        <end position="88"/>
    </location>
</feature>
<proteinExistence type="predicted"/>
<keyword evidence="4 6" id="KW-1133">Transmembrane helix</keyword>
<dbReference type="GO" id="GO:0016020">
    <property type="term" value="C:membrane"/>
    <property type="evidence" value="ECO:0007669"/>
    <property type="project" value="UniProtKB-SubCell"/>
</dbReference>
<dbReference type="Proteomes" id="UP000449547">
    <property type="component" value="Unassembled WGS sequence"/>
</dbReference>
<reference evidence="8 9" key="1">
    <citation type="submission" date="2019-07" db="EMBL/GenBank/DDBJ databases">
        <title>Genome assembly of two rare yeast pathogens: Diutina rugosa and Trichomonascus ciferrii.</title>
        <authorList>
            <person name="Mixao V."/>
            <person name="Saus E."/>
            <person name="Hansen A."/>
            <person name="Lass-Flor C."/>
            <person name="Gabaldon T."/>
        </authorList>
    </citation>
    <scope>NUCLEOTIDE SEQUENCE [LARGE SCALE GENOMIC DNA]</scope>
    <source>
        <strain evidence="8 9">CBS 613</strain>
    </source>
</reference>
<feature type="transmembrane region" description="Helical" evidence="6">
    <location>
        <begin position="373"/>
        <end position="391"/>
    </location>
</feature>
<comment type="caution">
    <text evidence="8">The sequence shown here is derived from an EMBL/GenBank/DDBJ whole genome shotgun (WGS) entry which is preliminary data.</text>
</comment>
<name>A0A642UY32_DIURU</name>
<evidence type="ECO:0000256" key="5">
    <source>
        <dbReference type="ARBA" id="ARBA00023136"/>
    </source>
</evidence>
<evidence type="ECO:0000256" key="4">
    <source>
        <dbReference type="ARBA" id="ARBA00022989"/>
    </source>
</evidence>
<dbReference type="VEuPathDB" id="FungiDB:DIURU_001537"/>
<dbReference type="OrthoDB" id="2985014at2759"/>
<evidence type="ECO:0000313" key="8">
    <source>
        <dbReference type="EMBL" id="KAA8905109.1"/>
    </source>
</evidence>
<dbReference type="SUPFAM" id="SSF103473">
    <property type="entry name" value="MFS general substrate transporter"/>
    <property type="match status" value="1"/>
</dbReference>
<dbReference type="PANTHER" id="PTHR43791:SF92">
    <property type="entry name" value="AGL026WP"/>
    <property type="match status" value="1"/>
</dbReference>
<dbReference type="OMA" id="FMYLNGR"/>
<dbReference type="AlphaFoldDB" id="A0A642UY32"/>
<dbReference type="InterPro" id="IPR036259">
    <property type="entry name" value="MFS_trans_sf"/>
</dbReference>
<dbReference type="FunFam" id="1.20.1250.20:FF:000057">
    <property type="entry name" value="MFS general substrate transporter"/>
    <property type="match status" value="1"/>
</dbReference>
<dbReference type="InterPro" id="IPR011701">
    <property type="entry name" value="MFS"/>
</dbReference>
<feature type="transmembrane region" description="Helical" evidence="6">
    <location>
        <begin position="141"/>
        <end position="162"/>
    </location>
</feature>
<keyword evidence="9" id="KW-1185">Reference proteome</keyword>
<evidence type="ECO:0000256" key="1">
    <source>
        <dbReference type="ARBA" id="ARBA00004141"/>
    </source>
</evidence>
<feature type="transmembrane region" description="Helical" evidence="6">
    <location>
        <begin position="112"/>
        <end position="134"/>
    </location>
</feature>
<dbReference type="GeneID" id="54780190"/>
<dbReference type="PROSITE" id="PS50850">
    <property type="entry name" value="MFS"/>
    <property type="match status" value="1"/>
</dbReference>
<dbReference type="PANTHER" id="PTHR43791">
    <property type="entry name" value="PERMEASE-RELATED"/>
    <property type="match status" value="1"/>
</dbReference>
<dbReference type="EMBL" id="SWFT01000050">
    <property type="protein sequence ID" value="KAA8905109.1"/>
    <property type="molecule type" value="Genomic_DNA"/>
</dbReference>
<evidence type="ECO:0000256" key="6">
    <source>
        <dbReference type="SAM" id="Phobius"/>
    </source>
</evidence>
<keyword evidence="2" id="KW-0813">Transport</keyword>
<evidence type="ECO:0000256" key="3">
    <source>
        <dbReference type="ARBA" id="ARBA00022692"/>
    </source>
</evidence>
<feature type="transmembrane region" description="Helical" evidence="6">
    <location>
        <begin position="397"/>
        <end position="418"/>
    </location>
</feature>
<sequence length="519" mass="57868">MSASSTHSVSEKLSFKDYKDENDVVHLESQQQPVEEIDDGVLPKYHNLPPSLQGMTQDELHKLDRRTTLKIDLRLMPMLILIYILNYLDRNNIASARLGGIEKELGMHGSQWQTVISILFVGYITMQIPANLLLEKFGRPSIFIAVVMTSWGTISACTAAVQSYGGLIAIRVLLGIVEAGFFPAALLTLSQWYDRKSLTVRNAVLYSGSLLSSAFSGLIAAGILSMDGQKGISGWRWLFIIEGCITVFIVPFAYFILPDVPSNTKFLSEQERDLIMWKLAQDTGSNDSDQGTTTKQALWLAFTDIKVWMVTGILSFLVAACGVTNFFPTFVGTLGYSRVKTLCMTAPPYCCAVVTTFFWSLHADKTGERLWHILIPGCVAMASFIITAATLNIAARYFAMCIMLPGLYCAFVSILSWMSNCTPRPPAKRAVAIALMNCLSNSTSIWNAYLYPKGWEPRFEISFICNCVFLALSMAMAIGLSITLRIYNKRIENGTYNWERELGKGHTGEEIDPDFRFLY</sequence>
<feature type="transmembrane region" description="Helical" evidence="6">
    <location>
        <begin position="204"/>
        <end position="225"/>
    </location>
</feature>
<dbReference type="InterPro" id="IPR020846">
    <property type="entry name" value="MFS_dom"/>
</dbReference>
<feature type="domain" description="Major facilitator superfamily (MFS) profile" evidence="7">
    <location>
        <begin position="75"/>
        <end position="491"/>
    </location>
</feature>
<feature type="transmembrane region" description="Helical" evidence="6">
    <location>
        <begin position="461"/>
        <end position="484"/>
    </location>
</feature>
<evidence type="ECO:0000259" key="7">
    <source>
        <dbReference type="PROSITE" id="PS50850"/>
    </source>
</evidence>
<dbReference type="Gene3D" id="1.20.1250.20">
    <property type="entry name" value="MFS general substrate transporter like domains"/>
    <property type="match status" value="2"/>
</dbReference>
<organism evidence="8 9">
    <name type="scientific">Diutina rugosa</name>
    <name type="common">Yeast</name>
    <name type="synonym">Candida rugosa</name>
    <dbReference type="NCBI Taxonomy" id="5481"/>
    <lineage>
        <taxon>Eukaryota</taxon>
        <taxon>Fungi</taxon>
        <taxon>Dikarya</taxon>
        <taxon>Ascomycota</taxon>
        <taxon>Saccharomycotina</taxon>
        <taxon>Pichiomycetes</taxon>
        <taxon>Debaryomycetaceae</taxon>
        <taxon>Diutina</taxon>
    </lineage>
</organism>
<keyword evidence="5 6" id="KW-0472">Membrane</keyword>
<protein>
    <recommendedName>
        <fullName evidence="7">Major facilitator superfamily (MFS) profile domain-containing protein</fullName>
    </recommendedName>
</protein>
<accession>A0A642UY32</accession>